<dbReference type="InterPro" id="IPR051266">
    <property type="entry name" value="CLCR"/>
</dbReference>
<sequence length="1004" mass="106650">MISTSKKVLATILMILLIFTPAITVVSADESGTDATPSINELVNTDTQSIDSVSSEVPGEITQDQGTGNSEEGGSPETEDPVAGDEEVQPEGPSDQTPDEAQPEEPTNPDTEIPGQVTNPEDEILPDDQEANPSEEGGSPEIEGPSDQTPDEDLPEEPTDPDTELPGQVTNPEDETAPEEPATTEEDTNGEPSEDTGETGSNEETVPTDPTTPENPDGQPQEPESPEGEIPAEEGGEVIPPEVVLPEEVLDPLVPVEELPIIPPVVYNPALSISISTDNDFYNVGESINYHVVVLNTGDVQLQNISVDVNSSLKSSNETISELTPGGEYHIDGEIPIDPYFVESSLVIQAKAQCQFEANLVEASTSYEVSIENDPFLELLPRPAGMDSATSLKAFRSLQTDTVLDYGAPKSVIMPELVAATSGTDTIQVNKTATTATPCRNYTVKLQITGTPAPAPVDVVLVIDRSGSMNDRVSGSHTVLYYAKQAAKEFTDTILADSNNRISVVSFAGPLYLGDLGSASNATQNIGLSSNATSVKNAIDGITANGGTNIEAGFLKAKSILQTNGRQNANKVIVLLTDGVATASIGNPSGPNEPTGHNVHTIAAYTAGQGCWSMAMVFTVGIISQVPTQSRTVARETLQWAQNSGYYEASGAPDLSGIYDTISGLLGYSAIDAVVTDVINENFELVDGSITTNPNATVTYNPSTRTITWSPGTITTLAELSYKIKAKDGVMGNNLPTNTSAVLHYTDINGTPNVEKIFPIPTVNVIGVEAGPDSIIVVGDTINIGQNLQVYGYSPFTYLWTSSADSTWTSTSANPSLVPEEDAVYTIQITDANGCKATDSISVTVKKGKIIVKKFVENGDYGIDTVKEFAIHVNGPSGKKWNTLVKHNDQQIIDGLWPGNYTASETVPMDYSLTNLTNQSFTITRDMILNNVAVTVTATNKKVNDSWFRDETEKNNSFTIAVSYSGSSTAGQKSSAEVLLSSMDLKAVLPDKEKLLASTEESEE</sequence>
<feature type="compositionally biased region" description="Acidic residues" evidence="1">
    <location>
        <begin position="172"/>
        <end position="197"/>
    </location>
</feature>
<dbReference type="PROSITE" id="PS50234">
    <property type="entry name" value="VWFA"/>
    <property type="match status" value="1"/>
</dbReference>
<dbReference type="EMBL" id="DF977002">
    <property type="protein sequence ID" value="GAQ25518.1"/>
    <property type="molecule type" value="Genomic_DNA"/>
</dbReference>
<dbReference type="PANTHER" id="PTHR10579:SF43">
    <property type="entry name" value="ZINC FINGER (C3HC4-TYPE RING FINGER) FAMILY PROTEIN"/>
    <property type="match status" value="1"/>
</dbReference>
<feature type="compositionally biased region" description="Acidic residues" evidence="1">
    <location>
        <begin position="224"/>
        <end position="234"/>
    </location>
</feature>
<dbReference type="PANTHER" id="PTHR10579">
    <property type="entry name" value="CALCIUM-ACTIVATED CHLORIDE CHANNEL REGULATOR"/>
    <property type="match status" value="1"/>
</dbReference>
<feature type="compositionally biased region" description="Low complexity" evidence="1">
    <location>
        <begin position="202"/>
        <end position="222"/>
    </location>
</feature>
<dbReference type="InterPro" id="IPR055354">
    <property type="entry name" value="DUF7507"/>
</dbReference>
<evidence type="ECO:0000313" key="4">
    <source>
        <dbReference type="EMBL" id="GAQ25518.1"/>
    </source>
</evidence>
<feature type="compositionally biased region" description="Acidic residues" evidence="1">
    <location>
        <begin position="120"/>
        <end position="130"/>
    </location>
</feature>
<dbReference type="Pfam" id="PF13519">
    <property type="entry name" value="VWA_2"/>
    <property type="match status" value="1"/>
</dbReference>
<evidence type="ECO:0000259" key="3">
    <source>
        <dbReference type="PROSITE" id="PS50234"/>
    </source>
</evidence>
<dbReference type="CDD" id="cd00198">
    <property type="entry name" value="vWFA"/>
    <property type="match status" value="1"/>
</dbReference>
<dbReference type="STRING" id="224999.GCA_001485475_01548"/>
<feature type="compositionally biased region" description="Polar residues" evidence="1">
    <location>
        <begin position="62"/>
        <end position="72"/>
    </location>
</feature>
<dbReference type="Gene3D" id="2.60.40.10">
    <property type="entry name" value="Immunoglobulins"/>
    <property type="match status" value="1"/>
</dbReference>
<feature type="signal peptide" evidence="2">
    <location>
        <begin position="1"/>
        <end position="28"/>
    </location>
</feature>
<organism evidence="4">
    <name type="scientific">Tepidanaerobacter syntrophicus</name>
    <dbReference type="NCBI Taxonomy" id="224999"/>
    <lineage>
        <taxon>Bacteria</taxon>
        <taxon>Bacillati</taxon>
        <taxon>Bacillota</taxon>
        <taxon>Clostridia</taxon>
        <taxon>Thermosediminibacterales</taxon>
        <taxon>Tepidanaerobacteraceae</taxon>
        <taxon>Tepidanaerobacter</taxon>
    </lineage>
</organism>
<feature type="domain" description="VWFA" evidence="3">
    <location>
        <begin position="458"/>
        <end position="662"/>
    </location>
</feature>
<dbReference type="Pfam" id="PF21426">
    <property type="entry name" value="GBS104-like_Ig"/>
    <property type="match status" value="1"/>
</dbReference>
<feature type="compositionally biased region" description="Acidic residues" evidence="1">
    <location>
        <begin position="77"/>
        <end position="89"/>
    </location>
</feature>
<reference evidence="4" key="1">
    <citation type="journal article" date="2016" name="Genome Announc.">
        <title>Draft Genome Sequence of the Syntrophic Lactate-Degrading Bacterium Tepidanaerobacter syntrophicus JLT.</title>
        <authorList>
            <person name="Matsuura N."/>
            <person name="Ohashi A."/>
            <person name="Tourlousse D.M."/>
            <person name="Sekiguchi Y."/>
        </authorList>
    </citation>
    <scope>NUCLEOTIDE SEQUENCE [LARGE SCALE GENOMIC DNA]</scope>
    <source>
        <strain evidence="4">JL</strain>
    </source>
</reference>
<dbReference type="SMART" id="SM00327">
    <property type="entry name" value="VWA"/>
    <property type="match status" value="1"/>
</dbReference>
<dbReference type="Pfam" id="PF24346">
    <property type="entry name" value="DUF7507"/>
    <property type="match status" value="1"/>
</dbReference>
<evidence type="ECO:0000256" key="2">
    <source>
        <dbReference type="SAM" id="SignalP"/>
    </source>
</evidence>
<feature type="compositionally biased region" description="Low complexity" evidence="1">
    <location>
        <begin position="134"/>
        <end position="146"/>
    </location>
</feature>
<dbReference type="SUPFAM" id="SSF53300">
    <property type="entry name" value="vWA-like"/>
    <property type="match status" value="1"/>
</dbReference>
<gene>
    <name evidence="4" type="ORF">TSYNT_845</name>
</gene>
<evidence type="ECO:0000313" key="5">
    <source>
        <dbReference type="Proteomes" id="UP000062160"/>
    </source>
</evidence>
<name>A0A0U9HFG0_9FIRM</name>
<feature type="chain" id="PRO_5006864893" evidence="2">
    <location>
        <begin position="29"/>
        <end position="1004"/>
    </location>
</feature>
<evidence type="ECO:0000256" key="1">
    <source>
        <dbReference type="SAM" id="MobiDB-lite"/>
    </source>
</evidence>
<dbReference type="InterPro" id="IPR036465">
    <property type="entry name" value="vWFA_dom_sf"/>
</dbReference>
<dbReference type="Gene3D" id="3.40.50.410">
    <property type="entry name" value="von Willebrand factor, type A domain"/>
    <property type="match status" value="1"/>
</dbReference>
<dbReference type="AlphaFoldDB" id="A0A0U9HFG0"/>
<accession>A0A0U9HFG0</accession>
<dbReference type="InterPro" id="IPR049319">
    <property type="entry name" value="GBS104-like_Ig"/>
</dbReference>
<dbReference type="OrthoDB" id="9781333at2"/>
<feature type="compositionally biased region" description="Polar residues" evidence="1">
    <location>
        <begin position="33"/>
        <end position="55"/>
    </location>
</feature>
<dbReference type="Proteomes" id="UP000062160">
    <property type="component" value="Unassembled WGS sequence"/>
</dbReference>
<dbReference type="RefSeq" id="WP_059032935.1">
    <property type="nucleotide sequence ID" value="NZ_BSDN01000001.1"/>
</dbReference>
<feature type="compositionally biased region" description="Acidic residues" evidence="1">
    <location>
        <begin position="149"/>
        <end position="163"/>
    </location>
</feature>
<proteinExistence type="predicted"/>
<keyword evidence="2" id="KW-0732">Signal</keyword>
<dbReference type="InterPro" id="IPR002035">
    <property type="entry name" value="VWF_A"/>
</dbReference>
<keyword evidence="5" id="KW-1185">Reference proteome</keyword>
<protein>
    <submittedName>
        <fullName evidence="4">Conserved repeat domain-containing protein</fullName>
    </submittedName>
</protein>
<dbReference type="InterPro" id="IPR013783">
    <property type="entry name" value="Ig-like_fold"/>
</dbReference>
<feature type="region of interest" description="Disordered" evidence="1">
    <location>
        <begin position="31"/>
        <end position="234"/>
    </location>
</feature>